<feature type="transmembrane region" description="Helical" evidence="2">
    <location>
        <begin position="44"/>
        <end position="64"/>
    </location>
</feature>
<dbReference type="VEuPathDB" id="FungiDB:PHYBLDRAFT_103911"/>
<dbReference type="GeneID" id="28988704"/>
<dbReference type="AlphaFoldDB" id="A0A162ZCG0"/>
<protein>
    <recommendedName>
        <fullName evidence="3">THUMP domain-containing protein</fullName>
    </recommendedName>
</protein>
<accession>A0A162ZCG0</accession>
<reference evidence="5" key="1">
    <citation type="submission" date="2015-06" db="EMBL/GenBank/DDBJ databases">
        <title>Expansion of signal transduction pathways in fungi by whole-genome duplication.</title>
        <authorList>
            <consortium name="DOE Joint Genome Institute"/>
            <person name="Corrochano L.M."/>
            <person name="Kuo A."/>
            <person name="Marcet-Houben M."/>
            <person name="Polaino S."/>
            <person name="Salamov A."/>
            <person name="Villalobos J.M."/>
            <person name="Alvarez M.I."/>
            <person name="Avalos J."/>
            <person name="Benito E.P."/>
            <person name="Benoit I."/>
            <person name="Burger G."/>
            <person name="Camino L.P."/>
            <person name="Canovas D."/>
            <person name="Cerda-Olmedo E."/>
            <person name="Cheng J.-F."/>
            <person name="Dominguez A."/>
            <person name="Elias M."/>
            <person name="Eslava A.P."/>
            <person name="Glaser F."/>
            <person name="Grimwood J."/>
            <person name="Gutierrez G."/>
            <person name="Heitman J."/>
            <person name="Henrissat B."/>
            <person name="Iturriaga E.A."/>
            <person name="Lang B.F."/>
            <person name="Lavin J.L."/>
            <person name="Lee S."/>
            <person name="Li W."/>
            <person name="Lindquist E."/>
            <person name="Lopez-Garcia S."/>
            <person name="Luque E.M."/>
            <person name="Marcos A.T."/>
            <person name="Martin J."/>
            <person name="McCluskey K."/>
            <person name="Medina H.R."/>
            <person name="Miralles-Duran A."/>
            <person name="Miyazaki A."/>
            <person name="Munoz-Torres E."/>
            <person name="Oguiza J.A."/>
            <person name="Ohm R."/>
            <person name="Olmedo M."/>
            <person name="Orejas M."/>
            <person name="Ortiz-Castellanos L."/>
            <person name="Pisabarro A.G."/>
            <person name="Rodriguez-Romero J."/>
            <person name="Ruiz-Herrera J."/>
            <person name="Ruiz-Vazquez R."/>
            <person name="Sanz C."/>
            <person name="Schackwitz W."/>
            <person name="Schmutz J."/>
            <person name="Shahriari M."/>
            <person name="Shelest E."/>
            <person name="Silva-Franco F."/>
            <person name="Soanes D."/>
            <person name="Syed K."/>
            <person name="Tagua V.G."/>
            <person name="Talbot N.J."/>
            <person name="Thon M."/>
            <person name="De vries R.P."/>
            <person name="Wiebenga A."/>
            <person name="Yadav J.S."/>
            <person name="Braun E.L."/>
            <person name="Baker S."/>
            <person name="Garre V."/>
            <person name="Horwitz B."/>
            <person name="Torres-Martinez S."/>
            <person name="Idnurm A."/>
            <person name="Herrera-Estrella A."/>
            <person name="Gabaldon T."/>
            <person name="Grigoriev I.V."/>
        </authorList>
    </citation>
    <scope>NUCLEOTIDE SEQUENCE [LARGE SCALE GENOMIC DNA]</scope>
    <source>
        <strain evidence="5">NRRL 1555(-)</strain>
    </source>
</reference>
<dbReference type="RefSeq" id="XP_018283891.1">
    <property type="nucleotide sequence ID" value="XM_018427798.1"/>
</dbReference>
<dbReference type="InterPro" id="IPR040183">
    <property type="entry name" value="THUMPD1-like"/>
</dbReference>
<dbReference type="SUPFAM" id="SSF143437">
    <property type="entry name" value="THUMP domain-like"/>
    <property type="match status" value="1"/>
</dbReference>
<keyword evidence="2" id="KW-1133">Transmembrane helix</keyword>
<dbReference type="Gene3D" id="3.30.2300.10">
    <property type="entry name" value="THUMP superfamily"/>
    <property type="match status" value="1"/>
</dbReference>
<evidence type="ECO:0000256" key="2">
    <source>
        <dbReference type="SAM" id="Phobius"/>
    </source>
</evidence>
<evidence type="ECO:0000259" key="3">
    <source>
        <dbReference type="PROSITE" id="PS51165"/>
    </source>
</evidence>
<dbReference type="PANTHER" id="PTHR13452:SF10">
    <property type="entry name" value="THUMP DOMAIN-CONTAINING PROTEIN 1"/>
    <property type="match status" value="1"/>
</dbReference>
<feature type="non-terminal residue" evidence="4">
    <location>
        <position position="1"/>
    </location>
</feature>
<keyword evidence="2" id="KW-0812">Transmembrane</keyword>
<dbReference type="Proteomes" id="UP000077315">
    <property type="component" value="Unassembled WGS sequence"/>
</dbReference>
<dbReference type="Pfam" id="PF02926">
    <property type="entry name" value="THUMP"/>
    <property type="match status" value="1"/>
</dbReference>
<organism evidence="4 5">
    <name type="scientific">Phycomyces blakesleeanus (strain ATCC 8743b / DSM 1359 / FGSC 10004 / NBRC 33097 / NRRL 1555)</name>
    <dbReference type="NCBI Taxonomy" id="763407"/>
    <lineage>
        <taxon>Eukaryota</taxon>
        <taxon>Fungi</taxon>
        <taxon>Fungi incertae sedis</taxon>
        <taxon>Mucoromycota</taxon>
        <taxon>Mucoromycotina</taxon>
        <taxon>Mucoromycetes</taxon>
        <taxon>Mucorales</taxon>
        <taxon>Phycomycetaceae</taxon>
        <taxon>Phycomyces</taxon>
    </lineage>
</organism>
<feature type="non-terminal residue" evidence="4">
    <location>
        <position position="74"/>
    </location>
</feature>
<dbReference type="CDD" id="cd11717">
    <property type="entry name" value="THUMP_THUMPD1_like"/>
    <property type="match status" value="1"/>
</dbReference>
<evidence type="ECO:0000256" key="1">
    <source>
        <dbReference type="PROSITE-ProRule" id="PRU00529"/>
    </source>
</evidence>
<feature type="domain" description="THUMP" evidence="3">
    <location>
        <begin position="1"/>
        <end position="61"/>
    </location>
</feature>
<keyword evidence="1" id="KW-0694">RNA-binding</keyword>
<dbReference type="InterPro" id="IPR004114">
    <property type="entry name" value="THUMP_dom"/>
</dbReference>
<dbReference type="OrthoDB" id="367221at2759"/>
<keyword evidence="5" id="KW-1185">Reference proteome</keyword>
<dbReference type="EMBL" id="KV441027">
    <property type="protein sequence ID" value="OAD65851.1"/>
    <property type="molecule type" value="Genomic_DNA"/>
</dbReference>
<evidence type="ECO:0000313" key="5">
    <source>
        <dbReference type="Proteomes" id="UP000077315"/>
    </source>
</evidence>
<name>A0A162ZCG0_PHYB8</name>
<dbReference type="PANTHER" id="PTHR13452">
    <property type="entry name" value="THUMP DOMAIN CONTAINING PROTEIN 1-RELATED"/>
    <property type="match status" value="1"/>
</dbReference>
<evidence type="ECO:0000313" key="4">
    <source>
        <dbReference type="EMBL" id="OAD65851.1"/>
    </source>
</evidence>
<dbReference type="GO" id="GO:0006400">
    <property type="term" value="P:tRNA modification"/>
    <property type="evidence" value="ECO:0007669"/>
    <property type="project" value="InterPro"/>
</dbReference>
<dbReference type="STRING" id="763407.A0A162ZCG0"/>
<sequence length="74" mass="8362">DPNTSVAIVTEIRNNISLKKEDVIQLIAPMLPPQLKIDLKNPTLVVFVTVFKSVCGMSVLENYYQKKKFNLVTL</sequence>
<keyword evidence="2" id="KW-0472">Membrane</keyword>
<gene>
    <name evidence="4" type="ORF">PHYBLDRAFT_103911</name>
</gene>
<dbReference type="PROSITE" id="PS51165">
    <property type="entry name" value="THUMP"/>
    <property type="match status" value="1"/>
</dbReference>
<proteinExistence type="predicted"/>
<dbReference type="InParanoid" id="A0A162ZCG0"/>
<dbReference type="GO" id="GO:0003723">
    <property type="term" value="F:RNA binding"/>
    <property type="evidence" value="ECO:0007669"/>
    <property type="project" value="UniProtKB-UniRule"/>
</dbReference>